<feature type="domain" description="Flagellar basal-body/hook protein C-terminal" evidence="8">
    <location>
        <begin position="617"/>
        <end position="656"/>
    </location>
</feature>
<dbReference type="EMBL" id="DNAA01000133">
    <property type="protein sequence ID" value="HBA09036.1"/>
    <property type="molecule type" value="Genomic_DNA"/>
</dbReference>
<dbReference type="PRINTS" id="PR01005">
    <property type="entry name" value="FLGHOOKAP1"/>
</dbReference>
<comment type="caution">
    <text evidence="11">The sequence shown here is derived from an EMBL/GenBank/DDBJ whole genome shotgun (WGS) entry which is preliminary data.</text>
</comment>
<dbReference type="InterPro" id="IPR001444">
    <property type="entry name" value="Flag_bb_rod_N"/>
</dbReference>
<dbReference type="InterPro" id="IPR002371">
    <property type="entry name" value="FlgK"/>
</dbReference>
<gene>
    <name evidence="11" type="ORF">DCW48_05420</name>
</gene>
<keyword evidence="5" id="KW-0964">Secreted</keyword>
<evidence type="ECO:0000313" key="11">
    <source>
        <dbReference type="EMBL" id="HBA09036.1"/>
    </source>
</evidence>
<dbReference type="Pfam" id="PF21158">
    <property type="entry name" value="flgK_1st_1"/>
    <property type="match status" value="1"/>
</dbReference>
<evidence type="ECO:0000259" key="10">
    <source>
        <dbReference type="Pfam" id="PF22638"/>
    </source>
</evidence>
<dbReference type="Pfam" id="PF00460">
    <property type="entry name" value="Flg_bb_rod"/>
    <property type="match status" value="1"/>
</dbReference>
<evidence type="ECO:0000256" key="1">
    <source>
        <dbReference type="ARBA" id="ARBA00004365"/>
    </source>
</evidence>
<evidence type="ECO:0000259" key="7">
    <source>
        <dbReference type="Pfam" id="PF00460"/>
    </source>
</evidence>
<dbReference type="Pfam" id="PF22638">
    <property type="entry name" value="FlgK_D1"/>
    <property type="match status" value="1"/>
</dbReference>
<dbReference type="STRING" id="1132855.GCA_000384255_01820"/>
<dbReference type="SUPFAM" id="SSF64518">
    <property type="entry name" value="Phase 1 flagellin"/>
    <property type="match status" value="2"/>
</dbReference>
<comment type="subcellular location">
    <subcellularLocation>
        <location evidence="1">Bacterial flagellum</location>
    </subcellularLocation>
    <subcellularLocation>
        <location evidence="2">Secreted</location>
    </subcellularLocation>
</comment>
<dbReference type="InterPro" id="IPR049119">
    <property type="entry name" value="FlgK_D2-like"/>
</dbReference>
<protein>
    <recommendedName>
        <fullName evidence="4">Flagellar hook-associated protein 1</fullName>
    </recommendedName>
</protein>
<evidence type="ECO:0000256" key="5">
    <source>
        <dbReference type="ARBA" id="ARBA00022525"/>
    </source>
</evidence>
<dbReference type="Proteomes" id="UP000264313">
    <property type="component" value="Unassembled WGS sequence"/>
</dbReference>
<dbReference type="GO" id="GO:0005198">
    <property type="term" value="F:structural molecule activity"/>
    <property type="evidence" value="ECO:0007669"/>
    <property type="project" value="InterPro"/>
</dbReference>
<feature type="domain" description="Flagellar hook-associated protein FlgK helical" evidence="10">
    <location>
        <begin position="93"/>
        <end position="327"/>
    </location>
</feature>
<dbReference type="InterPro" id="IPR053927">
    <property type="entry name" value="FlgK_helical"/>
</dbReference>
<feature type="domain" description="Flagellar basal body rod protein N-terminal" evidence="7">
    <location>
        <begin position="6"/>
        <end position="35"/>
    </location>
</feature>
<evidence type="ECO:0000256" key="2">
    <source>
        <dbReference type="ARBA" id="ARBA00004613"/>
    </source>
</evidence>
<proteinExistence type="inferred from homology"/>
<keyword evidence="11" id="KW-0969">Cilium</keyword>
<dbReference type="GO" id="GO:0005576">
    <property type="term" value="C:extracellular region"/>
    <property type="evidence" value="ECO:0007669"/>
    <property type="project" value="UniProtKB-SubCell"/>
</dbReference>
<dbReference type="Pfam" id="PF06429">
    <property type="entry name" value="Flg_bbr_C"/>
    <property type="match status" value="1"/>
</dbReference>
<organism evidence="11 12">
    <name type="scientific">Methylotenera mobilis</name>
    <dbReference type="NCBI Taxonomy" id="359408"/>
    <lineage>
        <taxon>Bacteria</taxon>
        <taxon>Pseudomonadati</taxon>
        <taxon>Pseudomonadota</taxon>
        <taxon>Betaproteobacteria</taxon>
        <taxon>Nitrosomonadales</taxon>
        <taxon>Methylophilaceae</taxon>
        <taxon>Methylotenera</taxon>
    </lineage>
</organism>
<keyword evidence="6" id="KW-0975">Bacterial flagellum</keyword>
<dbReference type="InterPro" id="IPR010930">
    <property type="entry name" value="Flg_bb/hook_C_dom"/>
</dbReference>
<dbReference type="NCBIfam" id="TIGR02492">
    <property type="entry name" value="flgK_ends"/>
    <property type="match status" value="1"/>
</dbReference>
<evidence type="ECO:0000256" key="3">
    <source>
        <dbReference type="ARBA" id="ARBA00009677"/>
    </source>
</evidence>
<evidence type="ECO:0000259" key="8">
    <source>
        <dbReference type="Pfam" id="PF06429"/>
    </source>
</evidence>
<feature type="domain" description="Flagellar hook-associated protein 1 D2-like" evidence="9">
    <location>
        <begin position="349"/>
        <end position="421"/>
    </location>
</feature>
<evidence type="ECO:0000256" key="4">
    <source>
        <dbReference type="ARBA" id="ARBA00016244"/>
    </source>
</evidence>
<keyword evidence="11" id="KW-0966">Cell projection</keyword>
<accession>A0A351RAG5</accession>
<dbReference type="GO" id="GO:0009424">
    <property type="term" value="C:bacterial-type flagellum hook"/>
    <property type="evidence" value="ECO:0007669"/>
    <property type="project" value="InterPro"/>
</dbReference>
<reference evidence="11 12" key="1">
    <citation type="journal article" date="2018" name="Nat. Biotechnol.">
        <title>A standardized bacterial taxonomy based on genome phylogeny substantially revises the tree of life.</title>
        <authorList>
            <person name="Parks D.H."/>
            <person name="Chuvochina M."/>
            <person name="Waite D.W."/>
            <person name="Rinke C."/>
            <person name="Skarshewski A."/>
            <person name="Chaumeil P.A."/>
            <person name="Hugenholtz P."/>
        </authorList>
    </citation>
    <scope>NUCLEOTIDE SEQUENCE [LARGE SCALE GENOMIC DNA]</scope>
    <source>
        <strain evidence="11">UBA9958</strain>
    </source>
</reference>
<dbReference type="PANTHER" id="PTHR30033:SF1">
    <property type="entry name" value="FLAGELLAR HOOK-ASSOCIATED PROTEIN 1"/>
    <property type="match status" value="1"/>
</dbReference>
<name>A0A351RAG5_9PROT</name>
<evidence type="ECO:0000256" key="6">
    <source>
        <dbReference type="ARBA" id="ARBA00023143"/>
    </source>
</evidence>
<keyword evidence="11" id="KW-0282">Flagellum</keyword>
<evidence type="ECO:0000313" key="12">
    <source>
        <dbReference type="Proteomes" id="UP000264313"/>
    </source>
</evidence>
<evidence type="ECO:0000259" key="9">
    <source>
        <dbReference type="Pfam" id="PF21158"/>
    </source>
</evidence>
<dbReference type="PANTHER" id="PTHR30033">
    <property type="entry name" value="FLAGELLAR HOOK-ASSOCIATED PROTEIN 1"/>
    <property type="match status" value="1"/>
</dbReference>
<comment type="similarity">
    <text evidence="3">Belongs to the flagella basal body rod proteins family.</text>
</comment>
<sequence length="658" mass="68171">MASNILNIGKSALAAAQVGISTTGHNIANASTPGYSRQVVVQAAAQSQNFGYGYVGQGTEVASVTRIFNDILAAQAVRSQANSSSVDTYRAQMTTIDDMLSNATAGLNPAMSEFFGAIQDLSANPSDLATRQSMLSYAQSLASRFQTTNNRLNEVRESVNSQITSSVSLVNTYAKQIAGLNDVIEKAVSANGNIPNDLMDQRDQLVLELSKQIKTTVVSQGQGGYNVYVGNGLPVVVGKETFNLLTTPSPTDPSRLEVAYQSNDKVTVLGVNSLPGGVVGGLLQFRSESLDSIQNQIGQIAAVLGETFNSQHAQGFDLDGNLGTALFSVPDPLVNANAFNSGPSTTPANANPAEVAAKIVNAKALTTSDYKLQYDGTNYNITRLSDNTTQSFSSLPASVDGLTISQTSGTMLAGDNFLIKPTQNAATKFQVAITDARKLAVGGSVLTGSANVANTGAASISSPIASSTYSSSPIAAPFNITYNAGAPNTLTGFIATEPVTVTSTNGTTTTYAAGAPVTFVNGATISTAGISFVISGAPNNGDQFTIAPGSVTGPSDNTNGLLLGGLQNADTITGNKSYSDAFGQMVNGVGNKTRELNILSISEAQVLEQITAAVQAESGVNLDEEATNLIRYQQAYQAAGKMMQIASQLFDVLLQLGT</sequence>
<dbReference type="GO" id="GO:0044780">
    <property type="term" value="P:bacterial-type flagellum assembly"/>
    <property type="evidence" value="ECO:0007669"/>
    <property type="project" value="InterPro"/>
</dbReference>
<dbReference type="AlphaFoldDB" id="A0A351RAG5"/>